<evidence type="ECO:0000313" key="2">
    <source>
        <dbReference type="Proteomes" id="UP000030832"/>
    </source>
</evidence>
<proteinExistence type="predicted"/>
<dbReference type="Pfam" id="PF26162">
    <property type="entry name" value="YwzD"/>
    <property type="match status" value="1"/>
</dbReference>
<dbReference type="EMBL" id="JRJU01000058">
    <property type="protein sequence ID" value="KHF37966.1"/>
    <property type="molecule type" value="Genomic_DNA"/>
</dbReference>
<sequence length="59" mass="6692">MSESKAMEVLTEQHLKKILEDAYKKGSESTSVTTKQLVEEISNVLKPFVPLNKNNSIER</sequence>
<gene>
    <name evidence="1" type="ORF">LQ50_24155</name>
</gene>
<protein>
    <submittedName>
        <fullName evidence="1">Uncharacterized protein</fullName>
    </submittedName>
</protein>
<comment type="caution">
    <text evidence="1">The sequence shown here is derived from an EMBL/GenBank/DDBJ whole genome shotgun (WGS) entry which is preliminary data.</text>
</comment>
<dbReference type="AlphaFoldDB" id="A0A0B0IE73"/>
<dbReference type="InterPro" id="IPR058930">
    <property type="entry name" value="YwzD"/>
</dbReference>
<evidence type="ECO:0000313" key="1">
    <source>
        <dbReference type="EMBL" id="KHF37966.1"/>
    </source>
</evidence>
<dbReference type="RefSeq" id="WP_034633883.1">
    <property type="nucleotide sequence ID" value="NZ_JRJU01000058.1"/>
</dbReference>
<name>A0A0B0IE73_9BACI</name>
<accession>A0A0B0IE73</accession>
<reference evidence="1 2" key="1">
    <citation type="submission" date="2014-09" db="EMBL/GenBank/DDBJ databases">
        <title>Genome sequencing and annotation of Bacillus Okhensis strain Kh10-101T.</title>
        <authorList>
            <person name="Prakash J.S."/>
        </authorList>
    </citation>
    <scope>NUCLEOTIDE SEQUENCE [LARGE SCALE GENOMIC DNA]</scope>
    <source>
        <strain evidence="2">Kh10-101T</strain>
    </source>
</reference>
<dbReference type="OrthoDB" id="9945203at2"/>
<organism evidence="1 2">
    <name type="scientific">Halalkalibacter okhensis</name>
    <dbReference type="NCBI Taxonomy" id="333138"/>
    <lineage>
        <taxon>Bacteria</taxon>
        <taxon>Bacillati</taxon>
        <taxon>Bacillota</taxon>
        <taxon>Bacilli</taxon>
        <taxon>Bacillales</taxon>
        <taxon>Bacillaceae</taxon>
        <taxon>Halalkalibacter</taxon>
    </lineage>
</organism>
<dbReference type="Proteomes" id="UP000030832">
    <property type="component" value="Unassembled WGS sequence"/>
</dbReference>
<keyword evidence="2" id="KW-1185">Reference proteome</keyword>